<dbReference type="KEGG" id="psoj:PHYSODRAFT_533751"/>
<evidence type="ECO:0000313" key="4">
    <source>
        <dbReference type="Proteomes" id="UP000002640"/>
    </source>
</evidence>
<keyword evidence="2" id="KW-0812">Transmembrane</keyword>
<feature type="transmembrane region" description="Helical" evidence="2">
    <location>
        <begin position="172"/>
        <end position="195"/>
    </location>
</feature>
<keyword evidence="2" id="KW-0472">Membrane</keyword>
<evidence type="ECO:0000256" key="2">
    <source>
        <dbReference type="SAM" id="Phobius"/>
    </source>
</evidence>
<feature type="transmembrane region" description="Helical" evidence="2">
    <location>
        <begin position="207"/>
        <end position="225"/>
    </location>
</feature>
<dbReference type="EMBL" id="JH159166">
    <property type="protein sequence ID" value="EGZ05398.1"/>
    <property type="molecule type" value="Genomic_DNA"/>
</dbReference>
<organism evidence="3 4">
    <name type="scientific">Phytophthora sojae (strain P6497)</name>
    <name type="common">Soybean stem and root rot agent</name>
    <name type="synonym">Phytophthora megasperma f. sp. glycines</name>
    <dbReference type="NCBI Taxonomy" id="1094619"/>
    <lineage>
        <taxon>Eukaryota</taxon>
        <taxon>Sar</taxon>
        <taxon>Stramenopiles</taxon>
        <taxon>Oomycota</taxon>
        <taxon>Peronosporomycetes</taxon>
        <taxon>Peronosporales</taxon>
        <taxon>Peronosporaceae</taxon>
        <taxon>Phytophthora</taxon>
    </lineage>
</organism>
<dbReference type="OMA" id="ALEHYCH"/>
<dbReference type="RefSeq" id="XP_009538929.1">
    <property type="nucleotide sequence ID" value="XM_009540634.1"/>
</dbReference>
<feature type="transmembrane region" description="Helical" evidence="2">
    <location>
        <begin position="305"/>
        <end position="325"/>
    </location>
</feature>
<feature type="transmembrane region" description="Helical" evidence="2">
    <location>
        <begin position="516"/>
        <end position="534"/>
    </location>
</feature>
<gene>
    <name evidence="3" type="ORF">PHYSODRAFT_533751</name>
</gene>
<feature type="compositionally biased region" description="Low complexity" evidence="1">
    <location>
        <begin position="413"/>
        <end position="422"/>
    </location>
</feature>
<name>G5AGF8_PHYSP</name>
<feature type="region of interest" description="Disordered" evidence="1">
    <location>
        <begin position="411"/>
        <end position="435"/>
    </location>
</feature>
<feature type="transmembrane region" description="Helical" evidence="2">
    <location>
        <begin position="109"/>
        <end position="134"/>
    </location>
</feature>
<accession>G5AGF8</accession>
<protein>
    <submittedName>
        <fullName evidence="3">Uncharacterized protein</fullName>
    </submittedName>
</protein>
<feature type="transmembrane region" description="Helical" evidence="2">
    <location>
        <begin position="68"/>
        <end position="89"/>
    </location>
</feature>
<feature type="transmembrane region" description="Helical" evidence="2">
    <location>
        <begin position="279"/>
        <end position="299"/>
    </location>
</feature>
<reference evidence="3 4" key="1">
    <citation type="journal article" date="2006" name="Science">
        <title>Phytophthora genome sequences uncover evolutionary origins and mechanisms of pathogenesis.</title>
        <authorList>
            <person name="Tyler B.M."/>
            <person name="Tripathy S."/>
            <person name="Zhang X."/>
            <person name="Dehal P."/>
            <person name="Jiang R.H."/>
            <person name="Aerts A."/>
            <person name="Arredondo F.D."/>
            <person name="Baxter L."/>
            <person name="Bensasson D."/>
            <person name="Beynon J.L."/>
            <person name="Chapman J."/>
            <person name="Damasceno C.M."/>
            <person name="Dorrance A.E."/>
            <person name="Dou D."/>
            <person name="Dickerman A.W."/>
            <person name="Dubchak I.L."/>
            <person name="Garbelotto M."/>
            <person name="Gijzen M."/>
            <person name="Gordon S.G."/>
            <person name="Govers F."/>
            <person name="Grunwald N.J."/>
            <person name="Huang W."/>
            <person name="Ivors K.L."/>
            <person name="Jones R.W."/>
            <person name="Kamoun S."/>
            <person name="Krampis K."/>
            <person name="Lamour K.H."/>
            <person name="Lee M.K."/>
            <person name="McDonald W.H."/>
            <person name="Medina M."/>
            <person name="Meijer H.J."/>
            <person name="Nordberg E.K."/>
            <person name="Maclean D.J."/>
            <person name="Ospina-Giraldo M.D."/>
            <person name="Morris P.F."/>
            <person name="Phuntumart V."/>
            <person name="Putnam N.H."/>
            <person name="Rash S."/>
            <person name="Rose J.K."/>
            <person name="Sakihama Y."/>
            <person name="Salamov A.A."/>
            <person name="Savidor A."/>
            <person name="Scheuring C.F."/>
            <person name="Smith B.M."/>
            <person name="Sobral B.W."/>
            <person name="Terry A."/>
            <person name="Torto-Alalibo T.A."/>
            <person name="Win J."/>
            <person name="Xu Z."/>
            <person name="Zhang H."/>
            <person name="Grigoriev I.V."/>
            <person name="Rokhsar D.S."/>
            <person name="Boore J.L."/>
        </authorList>
    </citation>
    <scope>NUCLEOTIDE SEQUENCE [LARGE SCALE GENOMIC DNA]</scope>
    <source>
        <strain evidence="3 4">P6497</strain>
    </source>
</reference>
<feature type="transmembrane region" description="Helical" evidence="2">
    <location>
        <begin position="467"/>
        <end position="489"/>
    </location>
</feature>
<sequence length="590" mass="66770">MQIITHARAIAPALWTEVKVKCDAKVGQRIFKVAGRIYSVWERMQVNRHGAYTSRRARALDRYVHSKSLARALAVCILTPMPILAFVLLQELVPLDAPQAGWRANYRWFVRSTIIFMVLTLSYIQQGVIFLAPLEVSWRQALVITLCTAGAYFGLLVAVSTAWVFPIPFACVLTTGAFTCLFFGFFVAVVGWQTVATTPQLSAHARILKGVLVVEAIIVFVYPAFNAAFRVLVGAHQLAFLVVLFLLKVVMRFIMAYALRRGKGGVSDEERWRARLPEVVVFSTELFHVLYLTACLQGQHVTVGATIGISLFDATGSIISVRRLLQRRRMVLVRKPLSQSRHEPDGSAFHSLRDYVLTTRRSPRRLPRIESNTSARFSGRRRSSIIPNFANGRRFSTAIASVTNLKLARRSSSRVSSQSGHSANQSYSRVSQADRKRNRPSYPILRLTTEEIAAEVSRLETLSMAEYFLLIEYVKFIIPAMYGVFQFALVRLPNATFYPSLASATQQDLYHSQTNMAVFVCMEVVSLTAFIVFLHRRLRFSMLHQLAFVLETAADDIQAKLAMFIPYCFFFFLEHNGVDYTFQFTWTHKA</sequence>
<dbReference type="InParanoid" id="G5AGF8"/>
<proteinExistence type="predicted"/>
<evidence type="ECO:0000313" key="3">
    <source>
        <dbReference type="EMBL" id="EGZ05398.1"/>
    </source>
</evidence>
<dbReference type="Proteomes" id="UP000002640">
    <property type="component" value="Unassembled WGS sequence"/>
</dbReference>
<keyword evidence="2" id="KW-1133">Transmembrane helix</keyword>
<feature type="transmembrane region" description="Helical" evidence="2">
    <location>
        <begin position="237"/>
        <end position="259"/>
    </location>
</feature>
<keyword evidence="4" id="KW-1185">Reference proteome</keyword>
<dbReference type="GeneID" id="20661902"/>
<evidence type="ECO:0000256" key="1">
    <source>
        <dbReference type="SAM" id="MobiDB-lite"/>
    </source>
</evidence>
<dbReference type="AlphaFoldDB" id="G5AGF8"/>
<feature type="transmembrane region" description="Helical" evidence="2">
    <location>
        <begin position="141"/>
        <end position="166"/>
    </location>
</feature>